<sequence>MYREFTAAVEQGTRPELDVRHGLRLQQVIEAAETDLIVGES</sequence>
<dbReference type="Proteomes" id="UP000199111">
    <property type="component" value="Unassembled WGS sequence"/>
</dbReference>
<name>A0A1I4D5T2_9ACTN</name>
<accession>A0A1I4D5T2</accession>
<gene>
    <name evidence="1" type="ORF">SAMN05216275_13967</name>
</gene>
<evidence type="ECO:0000313" key="2">
    <source>
        <dbReference type="Proteomes" id="UP000199111"/>
    </source>
</evidence>
<dbReference type="GeneID" id="96304465"/>
<keyword evidence="2" id="KW-1185">Reference proteome</keyword>
<dbReference type="AlphaFoldDB" id="A0A1I4D5T2"/>
<reference evidence="2" key="1">
    <citation type="submission" date="2016-10" db="EMBL/GenBank/DDBJ databases">
        <authorList>
            <person name="Varghese N."/>
            <person name="Submissions S."/>
        </authorList>
    </citation>
    <scope>NUCLEOTIDE SEQUENCE [LARGE SCALE GENOMIC DNA]</scope>
    <source>
        <strain evidence="2">CGMCC 4.2126</strain>
    </source>
</reference>
<dbReference type="EMBL" id="FOQY01000039">
    <property type="protein sequence ID" value="SFK88938.1"/>
    <property type="molecule type" value="Genomic_DNA"/>
</dbReference>
<proteinExistence type="predicted"/>
<dbReference type="RefSeq" id="WP_281249902.1">
    <property type="nucleotide sequence ID" value="NZ_FOQY01000039.1"/>
</dbReference>
<protein>
    <submittedName>
        <fullName evidence="1">Uncharacterized protein</fullName>
    </submittedName>
</protein>
<organism evidence="1 2">
    <name type="scientific">Streptosporangium canum</name>
    <dbReference type="NCBI Taxonomy" id="324952"/>
    <lineage>
        <taxon>Bacteria</taxon>
        <taxon>Bacillati</taxon>
        <taxon>Actinomycetota</taxon>
        <taxon>Actinomycetes</taxon>
        <taxon>Streptosporangiales</taxon>
        <taxon>Streptosporangiaceae</taxon>
        <taxon>Streptosporangium</taxon>
    </lineage>
</organism>
<evidence type="ECO:0000313" key="1">
    <source>
        <dbReference type="EMBL" id="SFK88938.1"/>
    </source>
</evidence>